<feature type="region of interest" description="Disordered" evidence="2">
    <location>
        <begin position="156"/>
        <end position="186"/>
    </location>
</feature>
<name>A0A0F7ZHT7_9HYPO</name>
<evidence type="ECO:0000259" key="4">
    <source>
        <dbReference type="Pfam" id="PF14214"/>
    </source>
</evidence>
<accession>A0A0F7ZHT7</accession>
<feature type="domain" description="DNA helicase Pif1-like DEAD-box helicase" evidence="3">
    <location>
        <begin position="1190"/>
        <end position="1400"/>
    </location>
</feature>
<keyword evidence="1" id="KW-0227">DNA damage</keyword>
<keyword evidence="1" id="KW-0347">Helicase</keyword>
<feature type="compositionally biased region" description="Low complexity" evidence="2">
    <location>
        <begin position="81"/>
        <end position="91"/>
    </location>
</feature>
<dbReference type="Proteomes" id="UP000054481">
    <property type="component" value="Unassembled WGS sequence"/>
</dbReference>
<evidence type="ECO:0000313" key="7">
    <source>
        <dbReference type="Proteomes" id="UP000054481"/>
    </source>
</evidence>
<keyword evidence="1" id="KW-0234">DNA repair</keyword>
<comment type="catalytic activity">
    <reaction evidence="1">
        <text>ATP + H2O = ADP + phosphate + H(+)</text>
        <dbReference type="Rhea" id="RHEA:13065"/>
        <dbReference type="ChEBI" id="CHEBI:15377"/>
        <dbReference type="ChEBI" id="CHEBI:15378"/>
        <dbReference type="ChEBI" id="CHEBI:30616"/>
        <dbReference type="ChEBI" id="CHEBI:43474"/>
        <dbReference type="ChEBI" id="CHEBI:456216"/>
        <dbReference type="EC" id="5.6.2.3"/>
    </reaction>
</comment>
<feature type="region of interest" description="Disordered" evidence="2">
    <location>
        <begin position="417"/>
        <end position="444"/>
    </location>
</feature>
<keyword evidence="1" id="KW-0378">Hydrolase</keyword>
<protein>
    <recommendedName>
        <fullName evidence="1">ATP-dependent DNA helicase</fullName>
        <ecNumber evidence="1">5.6.2.3</ecNumber>
    </recommendedName>
</protein>
<feature type="compositionally biased region" description="Acidic residues" evidence="2">
    <location>
        <begin position="427"/>
        <end position="437"/>
    </location>
</feature>
<feature type="domain" description="DUF6570" evidence="5">
    <location>
        <begin position="269"/>
        <end position="398"/>
    </location>
</feature>
<evidence type="ECO:0000313" key="6">
    <source>
        <dbReference type="EMBL" id="KJZ67980.1"/>
    </source>
</evidence>
<dbReference type="EMBL" id="KQ031119">
    <property type="protein sequence ID" value="KJZ67980.1"/>
    <property type="molecule type" value="Genomic_DNA"/>
</dbReference>
<dbReference type="Pfam" id="PF20209">
    <property type="entry name" value="DUF6570"/>
    <property type="match status" value="1"/>
</dbReference>
<dbReference type="GO" id="GO:0006281">
    <property type="term" value="P:DNA repair"/>
    <property type="evidence" value="ECO:0007669"/>
    <property type="project" value="UniProtKB-KW"/>
</dbReference>
<dbReference type="InterPro" id="IPR010285">
    <property type="entry name" value="DNA_helicase_pif1-like_DEAD"/>
</dbReference>
<keyword evidence="1" id="KW-0233">DNA recombination</keyword>
<dbReference type="PANTHER" id="PTHR47642">
    <property type="entry name" value="ATP-DEPENDENT DNA HELICASE"/>
    <property type="match status" value="1"/>
</dbReference>
<dbReference type="InterPro" id="IPR046700">
    <property type="entry name" value="DUF6570"/>
</dbReference>
<keyword evidence="1" id="KW-0067">ATP-binding</keyword>
<dbReference type="InterPro" id="IPR027417">
    <property type="entry name" value="P-loop_NTPase"/>
</dbReference>
<feature type="region of interest" description="Disordered" evidence="2">
    <location>
        <begin position="43"/>
        <end position="134"/>
    </location>
</feature>
<evidence type="ECO:0000256" key="1">
    <source>
        <dbReference type="RuleBase" id="RU363044"/>
    </source>
</evidence>
<evidence type="ECO:0000259" key="3">
    <source>
        <dbReference type="Pfam" id="PF05970"/>
    </source>
</evidence>
<comment type="cofactor">
    <cofactor evidence="1">
        <name>Mg(2+)</name>
        <dbReference type="ChEBI" id="CHEBI:18420"/>
    </cofactor>
</comment>
<feature type="domain" description="Helitron helicase-like" evidence="4">
    <location>
        <begin position="535"/>
        <end position="730"/>
    </location>
</feature>
<reference evidence="6 7" key="1">
    <citation type="journal article" date="2014" name="Genome Biol. Evol.">
        <title>Comparative genomics and transcriptomics analyses reveal divergent lifestyle features of nematode endoparasitic fungus Hirsutella minnesotensis.</title>
        <authorList>
            <person name="Lai Y."/>
            <person name="Liu K."/>
            <person name="Zhang X."/>
            <person name="Zhang X."/>
            <person name="Li K."/>
            <person name="Wang N."/>
            <person name="Shu C."/>
            <person name="Wu Y."/>
            <person name="Wang C."/>
            <person name="Bushley K.E."/>
            <person name="Xiang M."/>
            <person name="Liu X."/>
        </authorList>
    </citation>
    <scope>NUCLEOTIDE SEQUENCE [LARGE SCALE GENOMIC DNA]</scope>
    <source>
        <strain evidence="6 7">3608</strain>
    </source>
</reference>
<dbReference type="GO" id="GO:0043139">
    <property type="term" value="F:5'-3' DNA helicase activity"/>
    <property type="evidence" value="ECO:0007669"/>
    <property type="project" value="UniProtKB-EC"/>
</dbReference>
<proteinExistence type="inferred from homology"/>
<evidence type="ECO:0000256" key="2">
    <source>
        <dbReference type="SAM" id="MobiDB-lite"/>
    </source>
</evidence>
<dbReference type="InterPro" id="IPR051055">
    <property type="entry name" value="PIF1_helicase"/>
</dbReference>
<dbReference type="SUPFAM" id="SSF52540">
    <property type="entry name" value="P-loop containing nucleoside triphosphate hydrolases"/>
    <property type="match status" value="2"/>
</dbReference>
<dbReference type="GO" id="GO:0005524">
    <property type="term" value="F:ATP binding"/>
    <property type="evidence" value="ECO:0007669"/>
    <property type="project" value="UniProtKB-KW"/>
</dbReference>
<dbReference type="Gene3D" id="3.40.50.300">
    <property type="entry name" value="P-loop containing nucleotide triphosphate hydrolases"/>
    <property type="match status" value="1"/>
</dbReference>
<comment type="similarity">
    <text evidence="1">Belongs to the helicase family.</text>
</comment>
<dbReference type="Pfam" id="PF14214">
    <property type="entry name" value="Helitron_like_N"/>
    <property type="match status" value="1"/>
</dbReference>
<dbReference type="GO" id="GO:0016887">
    <property type="term" value="F:ATP hydrolysis activity"/>
    <property type="evidence" value="ECO:0007669"/>
    <property type="project" value="RHEA"/>
</dbReference>
<dbReference type="EC" id="5.6.2.3" evidence="1"/>
<dbReference type="GO" id="GO:0000723">
    <property type="term" value="P:telomere maintenance"/>
    <property type="evidence" value="ECO:0007669"/>
    <property type="project" value="InterPro"/>
</dbReference>
<organism evidence="6 7">
    <name type="scientific">Hirsutella minnesotensis 3608</name>
    <dbReference type="NCBI Taxonomy" id="1043627"/>
    <lineage>
        <taxon>Eukaryota</taxon>
        <taxon>Fungi</taxon>
        <taxon>Dikarya</taxon>
        <taxon>Ascomycota</taxon>
        <taxon>Pezizomycotina</taxon>
        <taxon>Sordariomycetes</taxon>
        <taxon>Hypocreomycetidae</taxon>
        <taxon>Hypocreales</taxon>
        <taxon>Ophiocordycipitaceae</taxon>
        <taxon>Hirsutella</taxon>
    </lineage>
</organism>
<dbReference type="GO" id="GO:0006310">
    <property type="term" value="P:DNA recombination"/>
    <property type="evidence" value="ECO:0007669"/>
    <property type="project" value="UniProtKB-KW"/>
</dbReference>
<keyword evidence="1" id="KW-0547">Nucleotide-binding</keyword>
<gene>
    <name evidence="6" type="ORF">HIM_12631</name>
</gene>
<keyword evidence="7" id="KW-1185">Reference proteome</keyword>
<dbReference type="Pfam" id="PF05970">
    <property type="entry name" value="PIF1"/>
    <property type="match status" value="1"/>
</dbReference>
<dbReference type="InterPro" id="IPR025476">
    <property type="entry name" value="Helitron_helicase-like"/>
</dbReference>
<sequence>MDNDTPQAVRNCRTCKQDLPEVEFRSVRDPTKFTGECASCRARRKERETESRVAVASMRNIASRPSPRKATKRTDSLANLTPPRRTAPTPASVNGLQPPATPALFRGLAPAQGLPRPPLRPSTPSSVEGPSPIPPTIGMPPVVLGTPIQDTAPTAPVVQGTPIPRESLPTPPPLWPQGHRRGHYTRQGTQPQERQFDQMVDPPFTGDLDLPALSEEDQALVREFYTALNDDRMHSCIRCQEHWFDMKRNSLKICSRCISRDRKRGPDEPYFFSDANNLDFGEVPGNLPDLTMVEEMLIARVHVHVKVLQVRGAQYKYRGHVVHFLRNVGRLFEELPVLPKELDIVLLRPPNMEGDPRFRQQFARDFRVRRSCLLAWLHYLQRHHPGYCDIVVSQNRLQRLPLDGSIVASIASQVADIPDGEVPQGPVEEDVEEDPSDADASATPNLQVTDTELNALQSRFLDGTPDPGRMTDLEYMPRSAQAHYQMPLPSIRRTPIDEFNRSQPLLTLAFPTLYPDGKADFVEPRLRSITYQDYLGHAMRWHDGRFARHKTWPFVALNTLLRAQVRKRSDYLVKQRDSRRQPLTRADLEEAMAEPDEPEAQALIQSITRQAAVIRGTRPYWYKQRKELEAYSYNLGRPGFFATASAADYHWESLYRHMPRFNEWQTAPEAERMALSRQLLRDNAHIAAYHFHKRYTLLKTIVLKQKFNLTDSWGRYEWQGRGSSHHHGLYWLSGHPDLDPDNDRSREQFARIWGYHVSAVNPEPQRIQAPGEGNPLIGNLLEYPLTVQFLSMVVNRVQRHRCNNYCMQLNKHTKQVECRFGFPHGQRLLASLDKVPQSKHWSFRGERNDGQINHYNRLLTVAWLANTDVSPCTSLQQVIDYAAKYCSKSEKKSESFAQIGRALMPRVKDHNPLISFTSKLLNQLVAERDYSKQEVSHLLLGLPLQEGSRTCLYVDCRNPDRHSRSLRIDGDEVDEAPNVYEKYTQRPEALADLSYVSFLKSWNFRPRDPSKWKLWQPGNINGRPRVLVYFPRYQADPEGQQWPDYCRVKLTLNHPHRRVDDLLTIDGQLFGSHAEAFSYCWQHHSHGDDHYGRPKDAPLQPQDDQYKALPVEEEFDDEDWIRLAALLPGNPLTQEDLDLLGRRDIDVNYDWTRHVGTYPELRDSYWKDLIASHPMANDVEVLGPHWRNTLNPQQRLVYDTFMGHFQAQNPTQILLHVDGGGGTGKSFLIKVLSSHLQAAALPNLSPICRVAPTGVASNQIQGSTIHSLLRLPVGGTFTDLPPADAAALQSRLRHIKYLVIDEKSMLGLEQLARIDSRLRQAFPQRNLEFFGGVSVLLVGDFFQLPPVRQKPLYSTSTGLSSLERRGQVAYQLFDRTVFLTTVQRQAGDDQAQFRQALQELRDVKLSISSWNLLSNRVQARLTQSEVDSFRTALRVYSTKARVNQYNHEHMVHLNAPAIQVEAKNQGKGAGQASSDNAGNLSNKFPVAKGTRVMLTTNLWQPAGLVNGAQGTVYDIAWSAGAYSKFLADPIFVDVVEDQQPFAVVWLLKPPHHICHSVVEFVLAMSVTVRPASAGFWNLVFGDLGYVAGDTSLQLVLRSAVEPEDRAERGLVTSGEINGQLRLSHTAESEKYEYLPTHLSGM</sequence>
<dbReference type="OrthoDB" id="5100512at2759"/>
<evidence type="ECO:0000259" key="5">
    <source>
        <dbReference type="Pfam" id="PF20209"/>
    </source>
</evidence>